<organism evidence="1 2">
    <name type="scientific">Ralstonia edaphi</name>
    <dbReference type="NCBI Taxonomy" id="3058599"/>
    <lineage>
        <taxon>Bacteria</taxon>
        <taxon>Pseudomonadati</taxon>
        <taxon>Pseudomonadota</taxon>
        <taxon>Betaproteobacteria</taxon>
        <taxon>Burkholderiales</taxon>
        <taxon>Burkholderiaceae</taxon>
        <taxon>Ralstonia</taxon>
    </lineage>
</organism>
<proteinExistence type="predicted"/>
<dbReference type="AlphaFoldDB" id="A0AB72WXE3"/>
<protein>
    <submittedName>
        <fullName evidence="1">Uncharacterized protein</fullName>
    </submittedName>
</protein>
<name>A0AB72WXE3_9RALS</name>
<accession>A0AB72WXE3</accession>
<comment type="caution">
    <text evidence="1">The sequence shown here is derived from an EMBL/GenBank/DDBJ whole genome shotgun (WGS) entry which is preliminary data.</text>
</comment>
<dbReference type="Proteomes" id="UP001189225">
    <property type="component" value="Unassembled WGS sequence"/>
</dbReference>
<evidence type="ECO:0000313" key="2">
    <source>
        <dbReference type="Proteomes" id="UP001189225"/>
    </source>
</evidence>
<sequence>MQVLDHEPQSWFLFEADGELYLDANCNHGAFGYSFMIRLTTAEARKYRDEGRGYLSWLAEDIHNSAPILSASSSPYRTRKATKEEEADASTALAAWQAERIRSLKLGA</sequence>
<reference evidence="1 2" key="1">
    <citation type="submission" date="2023-07" db="EMBL/GenBank/DDBJ databases">
        <authorList>
            <person name="Peeters C."/>
        </authorList>
    </citation>
    <scope>NUCLEOTIDE SEQUENCE [LARGE SCALE GENOMIC DNA]</scope>
    <source>
        <strain evidence="1 2">R-16034</strain>
    </source>
</reference>
<dbReference type="EMBL" id="CATWHI010000001">
    <property type="protein sequence ID" value="CAJ0736838.1"/>
    <property type="molecule type" value="Genomic_DNA"/>
</dbReference>
<gene>
    <name evidence="1" type="ORF">R16034_00522</name>
</gene>
<keyword evidence="2" id="KW-1185">Reference proteome</keyword>
<dbReference type="RefSeq" id="WP_316898381.1">
    <property type="nucleotide sequence ID" value="NZ_CATWHI010000001.1"/>
</dbReference>
<evidence type="ECO:0000313" key="1">
    <source>
        <dbReference type="EMBL" id="CAJ0736838.1"/>
    </source>
</evidence>